<evidence type="ECO:0000256" key="1">
    <source>
        <dbReference type="ARBA" id="ARBA00004370"/>
    </source>
</evidence>
<dbReference type="InterPro" id="IPR052665">
    <property type="entry name" value="Neuropeptide-GPCR"/>
</dbReference>
<dbReference type="eggNOG" id="ENOG502THDE">
    <property type="taxonomic scope" value="Eukaryota"/>
</dbReference>
<feature type="transmembrane region" description="Helical" evidence="5">
    <location>
        <begin position="20"/>
        <end position="40"/>
    </location>
</feature>
<comment type="subcellular location">
    <subcellularLocation>
        <location evidence="1">Membrane</location>
    </subcellularLocation>
</comment>
<feature type="domain" description="G-protein coupled receptors family 1 profile" evidence="6">
    <location>
        <begin position="1"/>
        <end position="253"/>
    </location>
</feature>
<evidence type="ECO:0000256" key="4">
    <source>
        <dbReference type="ARBA" id="ARBA00023136"/>
    </source>
</evidence>
<keyword evidence="7" id="KW-1185">Reference proteome</keyword>
<evidence type="ECO:0000256" key="2">
    <source>
        <dbReference type="ARBA" id="ARBA00022692"/>
    </source>
</evidence>
<evidence type="ECO:0000259" key="6">
    <source>
        <dbReference type="PROSITE" id="PS50262"/>
    </source>
</evidence>
<dbReference type="PANTHER" id="PTHR24224">
    <property type="entry name" value="CARDIOACCELERATORY PEPTIDE RECEPTOR-RELATED"/>
    <property type="match status" value="1"/>
</dbReference>
<feature type="transmembrane region" description="Helical" evidence="5">
    <location>
        <begin position="60"/>
        <end position="86"/>
    </location>
</feature>
<feature type="transmembrane region" description="Helical" evidence="5">
    <location>
        <begin position="154"/>
        <end position="176"/>
    </location>
</feature>
<dbReference type="InterPro" id="IPR017452">
    <property type="entry name" value="GPCR_Rhodpsn_7TM"/>
</dbReference>
<dbReference type="SUPFAM" id="SSF81321">
    <property type="entry name" value="Family A G protein-coupled receptor-like"/>
    <property type="match status" value="1"/>
</dbReference>
<feature type="transmembrane region" description="Helical" evidence="5">
    <location>
        <begin position="107"/>
        <end position="127"/>
    </location>
</feature>
<organism evidence="7 8">
    <name type="scientific">Caenorhabditis tropicalis</name>
    <dbReference type="NCBI Taxonomy" id="1561998"/>
    <lineage>
        <taxon>Eukaryota</taxon>
        <taxon>Metazoa</taxon>
        <taxon>Ecdysozoa</taxon>
        <taxon>Nematoda</taxon>
        <taxon>Chromadorea</taxon>
        <taxon>Rhabditida</taxon>
        <taxon>Rhabditina</taxon>
        <taxon>Rhabditomorpha</taxon>
        <taxon>Rhabditoidea</taxon>
        <taxon>Rhabditidae</taxon>
        <taxon>Peloderinae</taxon>
        <taxon>Caenorhabditis</taxon>
    </lineage>
</organism>
<dbReference type="AlphaFoldDB" id="A0A1I7SYR3"/>
<dbReference type="PROSITE" id="PS50262">
    <property type="entry name" value="G_PROTEIN_RECEP_F1_2"/>
    <property type="match status" value="1"/>
</dbReference>
<feature type="transmembrane region" description="Helical" evidence="5">
    <location>
        <begin position="196"/>
        <end position="218"/>
    </location>
</feature>
<keyword evidence="2 5" id="KW-0812">Transmembrane</keyword>
<name>A0A1I7SYR3_9PELO</name>
<proteinExistence type="predicted"/>
<dbReference type="GO" id="GO:0016020">
    <property type="term" value="C:membrane"/>
    <property type="evidence" value="ECO:0007669"/>
    <property type="project" value="UniProtKB-SubCell"/>
</dbReference>
<keyword evidence="4 5" id="KW-0472">Membrane</keyword>
<dbReference type="STRING" id="1561998.A0A1I7SYR3"/>
<reference evidence="8" key="1">
    <citation type="submission" date="2016-11" db="UniProtKB">
        <authorList>
            <consortium name="WormBaseParasite"/>
        </authorList>
    </citation>
    <scope>IDENTIFICATION</scope>
</reference>
<protein>
    <submittedName>
        <fullName evidence="8">G_PROTEIN_RECEP_F1_2 domain-containing protein</fullName>
    </submittedName>
</protein>
<evidence type="ECO:0000313" key="7">
    <source>
        <dbReference type="Proteomes" id="UP000095282"/>
    </source>
</evidence>
<sequence>MVLICLLKLRCYSKTYNSTFYTILLQHCIADIIIMIFYTLTWGLRTKLEIRELLFKYQEYYVAAALYNSIYYTLYIRCTGIIFLSVHRFLVISSPTHCLTIAIQDASAWKIVMFYWVIPTLISVIVLKDTNVHYNSMEDLEYVVPKTILSRNTFMALITLSSTCLICIICYVFLWIIIRMHKTGSPNISRSLQREFYLAFQVLALLCAFFIMLTYYALVNYFSRTENTGPIFYMRAVYPIANGFLSYINPYCVLLLNRDFSKQFRSMFKCRKNKNSGPVYTMRALYPIANGILSYINPFCILILNRDFYRQFMRTFKCEGIPVSEVRVSTVTIQPFMHRNSRSSGL</sequence>
<dbReference type="InterPro" id="IPR019426">
    <property type="entry name" value="7TM_GPCR_serpentine_rcpt_Srv"/>
</dbReference>
<dbReference type="Pfam" id="PF10323">
    <property type="entry name" value="7TM_GPCR_Srv"/>
    <property type="match status" value="2"/>
</dbReference>
<dbReference type="Gene3D" id="1.20.1070.10">
    <property type="entry name" value="Rhodopsin 7-helix transmembrane proteins"/>
    <property type="match status" value="1"/>
</dbReference>
<dbReference type="WBParaSite" id="Csp11.Scaffold335.g849.t1">
    <property type="protein sequence ID" value="Csp11.Scaffold335.g849.t1"/>
    <property type="gene ID" value="Csp11.Scaffold335.g849"/>
</dbReference>
<dbReference type="Proteomes" id="UP000095282">
    <property type="component" value="Unplaced"/>
</dbReference>
<dbReference type="FunFam" id="1.20.1070.10:FF:000430">
    <property type="entry name" value="Serpentine Receptor, class V"/>
    <property type="match status" value="1"/>
</dbReference>
<evidence type="ECO:0000256" key="3">
    <source>
        <dbReference type="ARBA" id="ARBA00022989"/>
    </source>
</evidence>
<accession>A0A1I7SYR3</accession>
<dbReference type="PANTHER" id="PTHR24224:SF31">
    <property type="entry name" value="G-PROTEIN COUPLED RECEPTORS FAMILY 1 PROFILE DOMAIN-CONTAINING PROTEIN"/>
    <property type="match status" value="1"/>
</dbReference>
<evidence type="ECO:0000313" key="8">
    <source>
        <dbReference type="WBParaSite" id="Csp11.Scaffold335.g849.t1"/>
    </source>
</evidence>
<evidence type="ECO:0000256" key="5">
    <source>
        <dbReference type="SAM" id="Phobius"/>
    </source>
</evidence>
<keyword evidence="3 5" id="KW-1133">Transmembrane helix</keyword>
<feature type="transmembrane region" description="Helical" evidence="5">
    <location>
        <begin position="284"/>
        <end position="304"/>
    </location>
</feature>